<name>A0A1H3BJM5_EUBBA</name>
<dbReference type="AlphaFoldDB" id="A0A1H3BJM5"/>
<proteinExistence type="predicted"/>
<dbReference type="NCBIfam" id="TIGR01603">
    <property type="entry name" value="maj_tail_phi13"/>
    <property type="match status" value="1"/>
</dbReference>
<sequence>MAEVKIITKSRTRNLYGLQYAKVTADTEDTYTAGDKIDLKGAIKAKLSDKYESEMVYSDGTVEEVLGEFTEGDIELEISRLIPQEREALLNQLYKEGFLIKSEDDNPGKVAISFISEMKDGKQEFTQLYCVTFNQGDEVEYNTKEDKIQTKTNTLKGKYYARKKPIVIDGESRNPYAVVLDEEQMEATYTNAADAITAWRTKVVEPKFGATV</sequence>
<reference evidence="2" key="1">
    <citation type="submission" date="2016-10" db="EMBL/GenBank/DDBJ databases">
        <authorList>
            <person name="Varghese N."/>
            <person name="Submissions S."/>
        </authorList>
    </citation>
    <scope>NUCLEOTIDE SEQUENCE [LARGE SCALE GENOMIC DNA]</scope>
    <source>
        <strain evidence="2">VPI 5359</strain>
    </source>
</reference>
<dbReference type="Proteomes" id="UP000199652">
    <property type="component" value="Unassembled WGS sequence"/>
</dbReference>
<evidence type="ECO:0000313" key="2">
    <source>
        <dbReference type="Proteomes" id="UP000199652"/>
    </source>
</evidence>
<dbReference type="InterPro" id="IPR006490">
    <property type="entry name" value="Maj_tail_phi13"/>
</dbReference>
<organism evidence="1 2">
    <name type="scientific">Eubacterium barkeri</name>
    <name type="common">Clostridium barkeri</name>
    <dbReference type="NCBI Taxonomy" id="1528"/>
    <lineage>
        <taxon>Bacteria</taxon>
        <taxon>Bacillati</taxon>
        <taxon>Bacillota</taxon>
        <taxon>Clostridia</taxon>
        <taxon>Eubacteriales</taxon>
        <taxon>Eubacteriaceae</taxon>
        <taxon>Eubacterium</taxon>
    </lineage>
</organism>
<dbReference type="EMBL" id="FNOU01000002">
    <property type="protein sequence ID" value="SDX42097.1"/>
    <property type="molecule type" value="Genomic_DNA"/>
</dbReference>
<dbReference type="RefSeq" id="WP_090242824.1">
    <property type="nucleotide sequence ID" value="NZ_FNOU01000002.1"/>
</dbReference>
<accession>A0A1H3BJM5</accession>
<protein>
    <submittedName>
        <fullName evidence="1">Phage major tail protein, phi13 family</fullName>
    </submittedName>
</protein>
<dbReference type="OrthoDB" id="3078218at2"/>
<gene>
    <name evidence="1" type="ORF">SAMN04488579_102104</name>
</gene>
<keyword evidence="2" id="KW-1185">Reference proteome</keyword>
<evidence type="ECO:0000313" key="1">
    <source>
        <dbReference type="EMBL" id="SDX42097.1"/>
    </source>
</evidence>
<dbReference type="STRING" id="1528.SAMN04488579_102104"/>